<dbReference type="Gene3D" id="3.30.40.10">
    <property type="entry name" value="Zinc/RING finger domain, C3HC4 (zinc finger)"/>
    <property type="match status" value="1"/>
</dbReference>
<proteinExistence type="predicted"/>
<dbReference type="InterPro" id="IPR031162">
    <property type="entry name" value="CBP_P300_HAT"/>
</dbReference>
<dbReference type="SUPFAM" id="SSF57903">
    <property type="entry name" value="FYVE/PHD zinc finger"/>
    <property type="match status" value="1"/>
</dbReference>
<dbReference type="InterPro" id="IPR013178">
    <property type="entry name" value="Histone_AcTrfase_Rtt109/CBP"/>
</dbReference>
<comment type="subcellular location">
    <subcellularLocation>
        <location evidence="2">Nucleus</location>
    </subcellularLocation>
</comment>
<evidence type="ECO:0000256" key="12">
    <source>
        <dbReference type="ARBA" id="ARBA00048017"/>
    </source>
</evidence>
<dbReference type="InterPro" id="IPR013083">
    <property type="entry name" value="Znf_RING/FYVE/PHD"/>
</dbReference>
<dbReference type="Proteomes" id="UP000035740">
    <property type="component" value="Unassembled WGS sequence"/>
</dbReference>
<keyword evidence="7" id="KW-0862">Zinc</keyword>
<dbReference type="PROSITE" id="PS51727">
    <property type="entry name" value="CBP_P300_HAT"/>
    <property type="match status" value="1"/>
</dbReference>
<dbReference type="GO" id="GO:0008270">
    <property type="term" value="F:zinc ion binding"/>
    <property type="evidence" value="ECO:0007669"/>
    <property type="project" value="UniProtKB-KW"/>
</dbReference>
<dbReference type="InterPro" id="IPR038547">
    <property type="entry name" value="RING_CBP-p300_sf"/>
</dbReference>
<sequence length="223" mass="25848">MEHSMSENSCQLCAVEKLTFERPPIYCTPCGARIKRNAMYYTVGAGDTRHSFCIPCYNEARSDTIAIDGTAIPKIKLDKKKNDEETEEWWVQCDKCEAWQHQICVLFNGRRNDGGQPEYTCPYCYMQEIERGECKPLPQSAVLGAKDLPKTILSDHIEQWLFKILKQERLDRARVQGKSYDEVPGVDGIVVRVVSSVDKKLEVKPRFLEIFIWEQMELFIWDL</sequence>
<comment type="function">
    <text evidence="1">Acetyltransferase enzyme. Acetylates histones, giving a specific tag for transcriptional activation.</text>
</comment>
<dbReference type="eggNOG" id="KOG1778">
    <property type="taxonomic scope" value="Eukaryota"/>
</dbReference>
<evidence type="ECO:0000256" key="7">
    <source>
        <dbReference type="ARBA" id="ARBA00022833"/>
    </source>
</evidence>
<keyword evidence="9" id="KW-0805">Transcription regulation</keyword>
<evidence type="ECO:0000256" key="5">
    <source>
        <dbReference type="ARBA" id="ARBA00022723"/>
    </source>
</evidence>
<dbReference type="PROSITE" id="PS01359">
    <property type="entry name" value="ZF_PHD_1"/>
    <property type="match status" value="1"/>
</dbReference>
<dbReference type="OMA" id="MELFIWD"/>
<dbReference type="AlphaFoldDB" id="A0A0J8B5S5"/>
<evidence type="ECO:0000256" key="9">
    <source>
        <dbReference type="ARBA" id="ARBA00023015"/>
    </source>
</evidence>
<keyword evidence="15" id="KW-1185">Reference proteome</keyword>
<keyword evidence="10" id="KW-0804">Transcription</keyword>
<dbReference type="CDD" id="cd15614">
    <property type="entry name" value="PHD_HAC_like"/>
    <property type="match status" value="1"/>
</dbReference>
<dbReference type="Gramene" id="KMS96574">
    <property type="protein sequence ID" value="KMS96574"/>
    <property type="gene ID" value="BVRB_8g201800"/>
</dbReference>
<dbReference type="InterPro" id="IPR019787">
    <property type="entry name" value="Znf_PHD-finger"/>
</dbReference>
<dbReference type="InterPro" id="IPR019786">
    <property type="entry name" value="Zinc_finger_PHD-type_CS"/>
</dbReference>
<keyword evidence="6" id="KW-0863">Zinc-finger</keyword>
<evidence type="ECO:0000256" key="2">
    <source>
        <dbReference type="ARBA" id="ARBA00004123"/>
    </source>
</evidence>
<dbReference type="OrthoDB" id="1727247at2759"/>
<gene>
    <name evidence="14" type="ORF">BVRB_8g201800</name>
</gene>
<keyword evidence="5" id="KW-0479">Metal-binding</keyword>
<dbReference type="GO" id="GO:0004402">
    <property type="term" value="F:histone acetyltransferase activity"/>
    <property type="evidence" value="ECO:0007669"/>
    <property type="project" value="InterPro"/>
</dbReference>
<dbReference type="Gene3D" id="2.10.110.40">
    <property type="match status" value="1"/>
</dbReference>
<dbReference type="GO" id="GO:0003713">
    <property type="term" value="F:transcription coactivator activity"/>
    <property type="evidence" value="ECO:0007669"/>
    <property type="project" value="TreeGrafter"/>
</dbReference>
<dbReference type="GO" id="GO:0000123">
    <property type="term" value="C:histone acetyltransferase complex"/>
    <property type="evidence" value="ECO:0007669"/>
    <property type="project" value="TreeGrafter"/>
</dbReference>
<evidence type="ECO:0000259" key="13">
    <source>
        <dbReference type="PROSITE" id="PS51727"/>
    </source>
</evidence>
<dbReference type="PANTHER" id="PTHR13808:SF1">
    <property type="entry name" value="HISTONE ACETYLTRANSFERASE"/>
    <property type="match status" value="1"/>
</dbReference>
<dbReference type="GO" id="GO:0045944">
    <property type="term" value="P:positive regulation of transcription by RNA polymerase II"/>
    <property type="evidence" value="ECO:0007669"/>
    <property type="project" value="TreeGrafter"/>
</dbReference>
<keyword evidence="4" id="KW-0808">Transferase</keyword>
<dbReference type="GO" id="GO:0031490">
    <property type="term" value="F:chromatin DNA binding"/>
    <property type="evidence" value="ECO:0007669"/>
    <property type="project" value="TreeGrafter"/>
</dbReference>
<dbReference type="Pfam" id="PF00628">
    <property type="entry name" value="PHD"/>
    <property type="match status" value="1"/>
</dbReference>
<reference evidence="14 15" key="1">
    <citation type="journal article" date="2014" name="Nature">
        <title>The genome of the recently domesticated crop plant sugar beet (Beta vulgaris).</title>
        <authorList>
            <person name="Dohm J.C."/>
            <person name="Minoche A.E."/>
            <person name="Holtgrawe D."/>
            <person name="Capella-Gutierrez S."/>
            <person name="Zakrzewski F."/>
            <person name="Tafer H."/>
            <person name="Rupp O."/>
            <person name="Sorensen T.R."/>
            <person name="Stracke R."/>
            <person name="Reinhardt R."/>
            <person name="Goesmann A."/>
            <person name="Kraft T."/>
            <person name="Schulz B."/>
            <person name="Stadler P.F."/>
            <person name="Schmidt T."/>
            <person name="Gabaldon T."/>
            <person name="Lehrach H."/>
            <person name="Weisshaar B."/>
            <person name="Himmelbauer H."/>
        </authorList>
    </citation>
    <scope>NUCLEOTIDE SEQUENCE [LARGE SCALE GENOMIC DNA]</scope>
    <source>
        <tissue evidence="14">Taproot</tissue>
    </source>
</reference>
<feature type="domain" description="CBP/p300-type HAT" evidence="13">
    <location>
        <begin position="142"/>
        <end position="223"/>
    </location>
</feature>
<evidence type="ECO:0000256" key="8">
    <source>
        <dbReference type="ARBA" id="ARBA00022853"/>
    </source>
</evidence>
<evidence type="ECO:0000256" key="3">
    <source>
        <dbReference type="ARBA" id="ARBA00013184"/>
    </source>
</evidence>
<dbReference type="EC" id="2.3.1.48" evidence="3"/>
<dbReference type="InterPro" id="IPR011011">
    <property type="entry name" value="Znf_FYVE_PHD"/>
</dbReference>
<dbReference type="GO" id="GO:0005667">
    <property type="term" value="C:transcription regulator complex"/>
    <property type="evidence" value="ECO:0007669"/>
    <property type="project" value="TreeGrafter"/>
</dbReference>
<dbReference type="PANTHER" id="PTHR13808">
    <property type="entry name" value="CBP/P300-RELATED"/>
    <property type="match status" value="1"/>
</dbReference>
<keyword evidence="8" id="KW-0156">Chromatin regulator</keyword>
<keyword evidence="11" id="KW-0539">Nucleus</keyword>
<evidence type="ECO:0000256" key="1">
    <source>
        <dbReference type="ARBA" id="ARBA00002581"/>
    </source>
</evidence>
<evidence type="ECO:0000256" key="11">
    <source>
        <dbReference type="ARBA" id="ARBA00023242"/>
    </source>
</evidence>
<evidence type="ECO:0000256" key="6">
    <source>
        <dbReference type="ARBA" id="ARBA00022771"/>
    </source>
</evidence>
<name>A0A0J8B5S5_BETVV</name>
<evidence type="ECO:0000313" key="14">
    <source>
        <dbReference type="EMBL" id="KMS96574.1"/>
    </source>
</evidence>
<organism evidence="14 15">
    <name type="scientific">Beta vulgaris subsp. vulgaris</name>
    <name type="common">Beet</name>
    <dbReference type="NCBI Taxonomy" id="3555"/>
    <lineage>
        <taxon>Eukaryota</taxon>
        <taxon>Viridiplantae</taxon>
        <taxon>Streptophyta</taxon>
        <taxon>Embryophyta</taxon>
        <taxon>Tracheophyta</taxon>
        <taxon>Spermatophyta</taxon>
        <taxon>Magnoliopsida</taxon>
        <taxon>eudicotyledons</taxon>
        <taxon>Gunneridae</taxon>
        <taxon>Pentapetalae</taxon>
        <taxon>Caryophyllales</taxon>
        <taxon>Chenopodiaceae</taxon>
        <taxon>Betoideae</taxon>
        <taxon>Beta</taxon>
    </lineage>
</organism>
<evidence type="ECO:0000313" key="15">
    <source>
        <dbReference type="Proteomes" id="UP000035740"/>
    </source>
</evidence>
<protein>
    <recommendedName>
        <fullName evidence="3">histone acetyltransferase</fullName>
        <ecNumber evidence="3">2.3.1.48</ecNumber>
    </recommendedName>
</protein>
<accession>A0A0J8B5S5</accession>
<dbReference type="EMBL" id="KQ090369">
    <property type="protein sequence ID" value="KMS96574.1"/>
    <property type="molecule type" value="Genomic_DNA"/>
</dbReference>
<dbReference type="KEGG" id="bvg:104883040"/>
<dbReference type="GO" id="GO:0005634">
    <property type="term" value="C:nucleus"/>
    <property type="evidence" value="ECO:0007669"/>
    <property type="project" value="UniProtKB-SubCell"/>
</dbReference>
<evidence type="ECO:0000256" key="4">
    <source>
        <dbReference type="ARBA" id="ARBA00022679"/>
    </source>
</evidence>
<comment type="catalytic activity">
    <reaction evidence="12">
        <text>L-lysyl-[protein] + acetyl-CoA = N(6)-acetyl-L-lysyl-[protein] + CoA + H(+)</text>
        <dbReference type="Rhea" id="RHEA:45948"/>
        <dbReference type="Rhea" id="RHEA-COMP:9752"/>
        <dbReference type="Rhea" id="RHEA-COMP:10731"/>
        <dbReference type="ChEBI" id="CHEBI:15378"/>
        <dbReference type="ChEBI" id="CHEBI:29969"/>
        <dbReference type="ChEBI" id="CHEBI:57287"/>
        <dbReference type="ChEBI" id="CHEBI:57288"/>
        <dbReference type="ChEBI" id="CHEBI:61930"/>
        <dbReference type="EC" id="2.3.1.48"/>
    </reaction>
</comment>
<evidence type="ECO:0000256" key="10">
    <source>
        <dbReference type="ARBA" id="ARBA00023163"/>
    </source>
</evidence>